<sequence>MITDSSGPPAQPAPAYAAGHADGAHGDGRRAAGRAGAAAVMLGALGVVFGDIGTSPLYAMQTIFNSDGGQVGTAQDAVYGVVSLVFWAITLIVSVKYVTFILRTDNDGEGGIMALTALIQKLDFRSAKTKLLLVALGILGASLFYGDGMITPAISVLSAVEGLKVSAPGLGDYIVPLTVVIVIGLFAIQKFGTALVGGLFGPVMTVWFLIIAVAGGAEVAAHPSIIKALSPLYGAKFLVNHGVVAFVALASVVLAVTGAEALYADMGHFGRKPIHRAWFFLVFPALTLNYLGQGSLILRRPATISNPFFLLMPGWAQLPMVLLATVATVIASQAVISGAFSVTRQAMQLGFLPHLTIRHTSEHEIGQVYVPAVNWFLCCTVTILVLGFESSAALASAYGVAVTATFMLNTILFLAVARVLKGAAPWKIALGALVFLTIELAFFAANLTKVVHGGWLPLLVAAAVFTVLSTWRRGREIVTPNRTELEGPLRAFVDEVNAMDPPVHRVDGVAVFLNANIETTPLALRANVEHNHTLHKTVVILSMVVAKVPHIPVSERLVFDDLGHHDDGIIHVTARLGFQDEPDVPRIMRQAAAHPDAGELAGIDLDTVSYFLSRIAIVRTDAKGMRAWRKRLFLAVAHNAASPVDYFRLPADRSVIMGAHVPV</sequence>
<keyword evidence="10 12" id="KW-0406">Ion transport</keyword>
<evidence type="ECO:0000259" key="14">
    <source>
        <dbReference type="Pfam" id="PF02705"/>
    </source>
</evidence>
<evidence type="ECO:0000256" key="4">
    <source>
        <dbReference type="ARBA" id="ARBA00022475"/>
    </source>
</evidence>
<evidence type="ECO:0000256" key="9">
    <source>
        <dbReference type="ARBA" id="ARBA00022989"/>
    </source>
</evidence>
<name>A0ABN2UBA7_9ACTN</name>
<comment type="function">
    <text evidence="12">Transport of potassium into the cell. Likely operates as a K(+):H(+) symporter.</text>
</comment>
<accession>A0ABN2UBA7</accession>
<comment type="subcellular location">
    <subcellularLocation>
        <location evidence="12">Cell membrane</location>
        <topology evidence="12">Multi-pass membrane protein</topology>
    </subcellularLocation>
    <subcellularLocation>
        <location evidence="1">Membrane</location>
        <topology evidence="1">Multi-pass membrane protein</topology>
    </subcellularLocation>
</comment>
<feature type="transmembrane region" description="Helical" evidence="12">
    <location>
        <begin position="428"/>
        <end position="448"/>
    </location>
</feature>
<feature type="transmembrane region" description="Helical" evidence="12">
    <location>
        <begin position="368"/>
        <end position="388"/>
    </location>
</feature>
<evidence type="ECO:0000256" key="6">
    <source>
        <dbReference type="ARBA" id="ARBA00022692"/>
    </source>
</evidence>
<evidence type="ECO:0000256" key="10">
    <source>
        <dbReference type="ARBA" id="ARBA00023065"/>
    </source>
</evidence>
<reference evidence="16 17" key="1">
    <citation type="journal article" date="2019" name="Int. J. Syst. Evol. Microbiol.">
        <title>The Global Catalogue of Microorganisms (GCM) 10K type strain sequencing project: providing services to taxonomists for standard genome sequencing and annotation.</title>
        <authorList>
            <consortium name="The Broad Institute Genomics Platform"/>
            <consortium name="The Broad Institute Genome Sequencing Center for Infectious Disease"/>
            <person name="Wu L."/>
            <person name="Ma J."/>
        </authorList>
    </citation>
    <scope>NUCLEOTIDE SEQUENCE [LARGE SCALE GENOMIC DNA]</scope>
    <source>
        <strain evidence="16 17">JCM 16014</strain>
    </source>
</reference>
<evidence type="ECO:0000256" key="7">
    <source>
        <dbReference type="ARBA" id="ARBA00022847"/>
    </source>
</evidence>
<evidence type="ECO:0000256" key="1">
    <source>
        <dbReference type="ARBA" id="ARBA00004141"/>
    </source>
</evidence>
<feature type="transmembrane region" description="Helical" evidence="12">
    <location>
        <begin position="35"/>
        <end position="58"/>
    </location>
</feature>
<feature type="transmembrane region" description="Helical" evidence="12">
    <location>
        <begin position="394"/>
        <end position="416"/>
    </location>
</feature>
<dbReference type="PANTHER" id="PTHR30540:SF79">
    <property type="entry name" value="LOW AFFINITY POTASSIUM TRANSPORT SYSTEM PROTEIN KUP"/>
    <property type="match status" value="1"/>
</dbReference>
<feature type="domain" description="K+ potassium transporter integral membrane" evidence="14">
    <location>
        <begin position="41"/>
        <end position="493"/>
    </location>
</feature>
<dbReference type="InterPro" id="IPR053952">
    <property type="entry name" value="K_trans_C"/>
</dbReference>
<feature type="transmembrane region" description="Helical" evidence="12">
    <location>
        <begin position="237"/>
        <end position="256"/>
    </location>
</feature>
<evidence type="ECO:0000256" key="8">
    <source>
        <dbReference type="ARBA" id="ARBA00022958"/>
    </source>
</evidence>
<evidence type="ECO:0000313" key="16">
    <source>
        <dbReference type="EMBL" id="GAA2033205.1"/>
    </source>
</evidence>
<protein>
    <recommendedName>
        <fullName evidence="12">Probable potassium transport system protein Kup</fullName>
    </recommendedName>
</protein>
<feature type="transmembrane region" description="Helical" evidence="12">
    <location>
        <begin position="170"/>
        <end position="188"/>
    </location>
</feature>
<dbReference type="HAMAP" id="MF_01522">
    <property type="entry name" value="Kup"/>
    <property type="match status" value="1"/>
</dbReference>
<dbReference type="InterPro" id="IPR053951">
    <property type="entry name" value="K_trans_N"/>
</dbReference>
<feature type="transmembrane region" description="Helical" evidence="12">
    <location>
        <begin position="195"/>
        <end position="217"/>
    </location>
</feature>
<evidence type="ECO:0000256" key="2">
    <source>
        <dbReference type="ARBA" id="ARBA00007019"/>
    </source>
</evidence>
<dbReference type="InterPro" id="IPR023051">
    <property type="entry name" value="Kup"/>
</dbReference>
<keyword evidence="11 12" id="KW-0472">Membrane</keyword>
<comment type="catalytic activity">
    <reaction evidence="12">
        <text>K(+)(in) + H(+)(in) = K(+)(out) + H(+)(out)</text>
        <dbReference type="Rhea" id="RHEA:28490"/>
        <dbReference type="ChEBI" id="CHEBI:15378"/>
        <dbReference type="ChEBI" id="CHEBI:29103"/>
    </reaction>
</comment>
<dbReference type="Proteomes" id="UP001500751">
    <property type="component" value="Unassembled WGS sequence"/>
</dbReference>
<evidence type="ECO:0000256" key="5">
    <source>
        <dbReference type="ARBA" id="ARBA00022538"/>
    </source>
</evidence>
<evidence type="ECO:0000313" key="17">
    <source>
        <dbReference type="Proteomes" id="UP001500751"/>
    </source>
</evidence>
<feature type="transmembrane region" description="Helical" evidence="12">
    <location>
        <begin position="78"/>
        <end position="98"/>
    </location>
</feature>
<dbReference type="InterPro" id="IPR003855">
    <property type="entry name" value="K+_transporter"/>
</dbReference>
<evidence type="ECO:0000259" key="15">
    <source>
        <dbReference type="Pfam" id="PF22776"/>
    </source>
</evidence>
<evidence type="ECO:0000256" key="12">
    <source>
        <dbReference type="HAMAP-Rule" id="MF_01522"/>
    </source>
</evidence>
<keyword evidence="9 12" id="KW-1133">Transmembrane helix</keyword>
<feature type="transmembrane region" description="Helical" evidence="12">
    <location>
        <begin position="131"/>
        <end position="150"/>
    </location>
</feature>
<evidence type="ECO:0000256" key="3">
    <source>
        <dbReference type="ARBA" id="ARBA00022448"/>
    </source>
</evidence>
<keyword evidence="5 12" id="KW-0633">Potassium transport</keyword>
<dbReference type="PANTHER" id="PTHR30540">
    <property type="entry name" value="OSMOTIC STRESS POTASSIUM TRANSPORTER"/>
    <property type="match status" value="1"/>
</dbReference>
<gene>
    <name evidence="12" type="primary">kup</name>
    <name evidence="16" type="ORF">GCM10009839_36910</name>
</gene>
<feature type="transmembrane region" description="Helical" evidence="12">
    <location>
        <begin position="277"/>
        <end position="298"/>
    </location>
</feature>
<feature type="transmembrane region" description="Helical" evidence="12">
    <location>
        <begin position="318"/>
        <end position="342"/>
    </location>
</feature>
<keyword evidence="4 12" id="KW-1003">Cell membrane</keyword>
<keyword evidence="17" id="KW-1185">Reference proteome</keyword>
<dbReference type="Pfam" id="PF02705">
    <property type="entry name" value="K_trans"/>
    <property type="match status" value="1"/>
</dbReference>
<dbReference type="EMBL" id="BAAAQN010000020">
    <property type="protein sequence ID" value="GAA2033205.1"/>
    <property type="molecule type" value="Genomic_DNA"/>
</dbReference>
<keyword evidence="3 12" id="KW-0813">Transport</keyword>
<organism evidence="16 17">
    <name type="scientific">Catenulispora yoronensis</name>
    <dbReference type="NCBI Taxonomy" id="450799"/>
    <lineage>
        <taxon>Bacteria</taxon>
        <taxon>Bacillati</taxon>
        <taxon>Actinomycetota</taxon>
        <taxon>Actinomycetes</taxon>
        <taxon>Catenulisporales</taxon>
        <taxon>Catenulisporaceae</taxon>
        <taxon>Catenulispora</taxon>
    </lineage>
</organism>
<keyword evidence="7 12" id="KW-0769">Symport</keyword>
<dbReference type="Pfam" id="PF22776">
    <property type="entry name" value="K_trans_C"/>
    <property type="match status" value="1"/>
</dbReference>
<feature type="region of interest" description="Disordered" evidence="13">
    <location>
        <begin position="1"/>
        <end position="28"/>
    </location>
</feature>
<evidence type="ECO:0000256" key="11">
    <source>
        <dbReference type="ARBA" id="ARBA00023136"/>
    </source>
</evidence>
<proteinExistence type="inferred from homology"/>
<feature type="domain" description="K+ potassium transporter C-terminal" evidence="15">
    <location>
        <begin position="508"/>
        <end position="661"/>
    </location>
</feature>
<comment type="caution">
    <text evidence="16">The sequence shown here is derived from an EMBL/GenBank/DDBJ whole genome shotgun (WGS) entry which is preliminary data.</text>
</comment>
<evidence type="ECO:0000256" key="13">
    <source>
        <dbReference type="SAM" id="MobiDB-lite"/>
    </source>
</evidence>
<keyword evidence="8 12" id="KW-0630">Potassium</keyword>
<comment type="similarity">
    <text evidence="2 12">Belongs to the HAK/KUP transporter (TC 2.A.72) family.</text>
</comment>
<keyword evidence="6 12" id="KW-0812">Transmembrane</keyword>
<feature type="transmembrane region" description="Helical" evidence="12">
    <location>
        <begin position="454"/>
        <end position="471"/>
    </location>
</feature>